<dbReference type="Proteomes" id="UP000515202">
    <property type="component" value="Unplaced"/>
</dbReference>
<dbReference type="InterPro" id="IPR016187">
    <property type="entry name" value="CTDL_fold"/>
</dbReference>
<dbReference type="SMART" id="SM00034">
    <property type="entry name" value="CLECT"/>
    <property type="match status" value="1"/>
</dbReference>
<evidence type="ECO:0000259" key="2">
    <source>
        <dbReference type="PROSITE" id="PS50041"/>
    </source>
</evidence>
<dbReference type="KEGG" id="pvp:105297831"/>
<name>A0A6P6CTJ8_PTEVA</name>
<dbReference type="AlphaFoldDB" id="A0A6P6CTJ8"/>
<dbReference type="SUPFAM" id="SSF56436">
    <property type="entry name" value="C-type lectin-like"/>
    <property type="match status" value="1"/>
</dbReference>
<dbReference type="InterPro" id="IPR001304">
    <property type="entry name" value="C-type_lectin-like"/>
</dbReference>
<evidence type="ECO:0000256" key="1">
    <source>
        <dbReference type="ARBA" id="ARBA00023157"/>
    </source>
</evidence>
<accession>A0A6P6CTJ8</accession>
<keyword evidence="1" id="KW-1015">Disulfide bond</keyword>
<evidence type="ECO:0000313" key="3">
    <source>
        <dbReference type="Proteomes" id="UP000515202"/>
    </source>
</evidence>
<dbReference type="PROSITE" id="PS00615">
    <property type="entry name" value="C_TYPE_LECTIN_1"/>
    <property type="match status" value="1"/>
</dbReference>
<sequence length="268" mass="30025">MLTAFQVLDKLSFLDKAELGQDASSITDLGEPRSIEERARGLCDPSGRGVRSTSVPRRRGKMAFESVRLLFLLSFAVGTEVLAGESQALFVFSPMVTGGLVWGLEDSSWRRRGLRASVRWMQEGSKLECQSFGNGAHLASVSDAKEASVIAGYIRGYQRTMPVWIGLHDPQKITSKQTNEQTNKKPFTSTSKLVFDQTPGHHIPAKSTHKINRHGTLPWFQGKLPENAGKLSTKPEDGLKCFYFLTDFLSWNSSRCNRRQHFLCKYRP</sequence>
<keyword evidence="3" id="KW-1185">Reference proteome</keyword>
<dbReference type="InterPro" id="IPR018378">
    <property type="entry name" value="C-type_lectin_CS"/>
</dbReference>
<dbReference type="OrthoDB" id="441660at2759"/>
<dbReference type="CTD" id="83998"/>
<dbReference type="RefSeq" id="XP_023390618.1">
    <property type="nucleotide sequence ID" value="XM_023534850.1"/>
</dbReference>
<dbReference type="Gene3D" id="3.10.100.10">
    <property type="entry name" value="Mannose-Binding Protein A, subunit A"/>
    <property type="match status" value="1"/>
</dbReference>
<protein>
    <submittedName>
        <fullName evidence="4">Regenerating islet-derived protein 4</fullName>
    </submittedName>
</protein>
<feature type="domain" description="C-type lectin" evidence="2">
    <location>
        <begin position="129"/>
        <end position="265"/>
    </location>
</feature>
<gene>
    <name evidence="4" type="primary">REG4</name>
</gene>
<organism evidence="3 4">
    <name type="scientific">Pteropus vampyrus</name>
    <name type="common">Large flying fox</name>
    <dbReference type="NCBI Taxonomy" id="132908"/>
    <lineage>
        <taxon>Eukaryota</taxon>
        <taxon>Metazoa</taxon>
        <taxon>Chordata</taxon>
        <taxon>Craniata</taxon>
        <taxon>Vertebrata</taxon>
        <taxon>Euteleostomi</taxon>
        <taxon>Mammalia</taxon>
        <taxon>Eutheria</taxon>
        <taxon>Laurasiatheria</taxon>
        <taxon>Chiroptera</taxon>
        <taxon>Yinpterochiroptera</taxon>
        <taxon>Pteropodoidea</taxon>
        <taxon>Pteropodidae</taxon>
        <taxon>Pteropodinae</taxon>
        <taxon>Pteropus</taxon>
    </lineage>
</organism>
<evidence type="ECO:0000313" key="4">
    <source>
        <dbReference type="RefSeq" id="XP_023390618.1"/>
    </source>
</evidence>
<dbReference type="GeneID" id="105297831"/>
<dbReference type="Pfam" id="PF00059">
    <property type="entry name" value="Lectin_C"/>
    <property type="match status" value="1"/>
</dbReference>
<dbReference type="InterPro" id="IPR016186">
    <property type="entry name" value="C-type_lectin-like/link_sf"/>
</dbReference>
<dbReference type="PROSITE" id="PS50041">
    <property type="entry name" value="C_TYPE_LECTIN_2"/>
    <property type="match status" value="1"/>
</dbReference>
<reference evidence="4" key="1">
    <citation type="submission" date="2025-08" db="UniProtKB">
        <authorList>
            <consortium name="RefSeq"/>
        </authorList>
    </citation>
    <scope>IDENTIFICATION</scope>
    <source>
        <tissue evidence="4">Kidney</tissue>
    </source>
</reference>
<proteinExistence type="predicted"/>